<dbReference type="Gene3D" id="1.10.287.410">
    <property type="match status" value="1"/>
</dbReference>
<gene>
    <name evidence="7" type="ORF">N0V83_010359</name>
</gene>
<keyword evidence="3 6" id="KW-0645">Protease</keyword>
<keyword evidence="4 6" id="KW-0378">Hydrolase</keyword>
<dbReference type="SUPFAM" id="SSF53474">
    <property type="entry name" value="alpha/beta-Hydrolases"/>
    <property type="match status" value="1"/>
</dbReference>
<dbReference type="AlphaFoldDB" id="A0A9W9CHE3"/>
<dbReference type="EMBL" id="JAPEUY010000021">
    <property type="protein sequence ID" value="KAJ4362266.1"/>
    <property type="molecule type" value="Genomic_DNA"/>
</dbReference>
<dbReference type="InterPro" id="IPR001563">
    <property type="entry name" value="Peptidase_S10"/>
</dbReference>
<dbReference type="PANTHER" id="PTHR11802:SF453">
    <property type="entry name" value="S1, PUTATIVE-RELATED"/>
    <property type="match status" value="1"/>
</dbReference>
<evidence type="ECO:0000256" key="2">
    <source>
        <dbReference type="ARBA" id="ARBA00022645"/>
    </source>
</evidence>
<comment type="similarity">
    <text evidence="1 6">Belongs to the peptidase S10 family.</text>
</comment>
<keyword evidence="5" id="KW-0325">Glycoprotein</keyword>
<evidence type="ECO:0000256" key="5">
    <source>
        <dbReference type="ARBA" id="ARBA00023180"/>
    </source>
</evidence>
<evidence type="ECO:0000313" key="7">
    <source>
        <dbReference type="EMBL" id="KAJ4362266.1"/>
    </source>
</evidence>
<dbReference type="GO" id="GO:0000324">
    <property type="term" value="C:fungal-type vacuole"/>
    <property type="evidence" value="ECO:0007669"/>
    <property type="project" value="TreeGrafter"/>
</dbReference>
<dbReference type="Gene3D" id="3.40.50.1820">
    <property type="entry name" value="alpha/beta hydrolase"/>
    <property type="match status" value="1"/>
</dbReference>
<accession>A0A9W9CHE3</accession>
<name>A0A9W9CHE3_9PLEO</name>
<evidence type="ECO:0000313" key="8">
    <source>
        <dbReference type="Proteomes" id="UP001140560"/>
    </source>
</evidence>
<dbReference type="GO" id="GO:0004185">
    <property type="term" value="F:serine-type carboxypeptidase activity"/>
    <property type="evidence" value="ECO:0007669"/>
    <property type="project" value="UniProtKB-UniRule"/>
</dbReference>
<evidence type="ECO:0000256" key="1">
    <source>
        <dbReference type="ARBA" id="ARBA00009431"/>
    </source>
</evidence>
<proteinExistence type="inferred from homology"/>
<dbReference type="GO" id="GO:0006508">
    <property type="term" value="P:proteolysis"/>
    <property type="evidence" value="ECO:0007669"/>
    <property type="project" value="UniProtKB-KW"/>
</dbReference>
<dbReference type="OrthoDB" id="443318at2759"/>
<evidence type="ECO:0000256" key="4">
    <source>
        <dbReference type="ARBA" id="ARBA00022801"/>
    </source>
</evidence>
<organism evidence="7 8">
    <name type="scientific">Neocucurbitaria cava</name>
    <dbReference type="NCBI Taxonomy" id="798079"/>
    <lineage>
        <taxon>Eukaryota</taxon>
        <taxon>Fungi</taxon>
        <taxon>Dikarya</taxon>
        <taxon>Ascomycota</taxon>
        <taxon>Pezizomycotina</taxon>
        <taxon>Dothideomycetes</taxon>
        <taxon>Pleosporomycetidae</taxon>
        <taxon>Pleosporales</taxon>
        <taxon>Pleosporineae</taxon>
        <taxon>Cucurbitariaceae</taxon>
        <taxon>Neocucurbitaria</taxon>
    </lineage>
</organism>
<evidence type="ECO:0000256" key="3">
    <source>
        <dbReference type="ARBA" id="ARBA00022670"/>
    </source>
</evidence>
<protein>
    <recommendedName>
        <fullName evidence="6">Carboxypeptidase</fullName>
        <ecNumber evidence="6">3.4.16.-</ecNumber>
    </recommendedName>
</protein>
<dbReference type="PANTHER" id="PTHR11802">
    <property type="entry name" value="SERINE PROTEASE FAMILY S10 SERINE CARBOXYPEPTIDASE"/>
    <property type="match status" value="1"/>
</dbReference>
<dbReference type="EC" id="3.4.16.-" evidence="6"/>
<comment type="caution">
    <text evidence="7">The sequence shown here is derived from an EMBL/GenBank/DDBJ whole genome shotgun (WGS) entry which is preliminary data.</text>
</comment>
<evidence type="ECO:0000256" key="6">
    <source>
        <dbReference type="RuleBase" id="RU361156"/>
    </source>
</evidence>
<keyword evidence="8" id="KW-1185">Reference proteome</keyword>
<dbReference type="InterPro" id="IPR029058">
    <property type="entry name" value="AB_hydrolase_fold"/>
</dbReference>
<reference evidence="7" key="1">
    <citation type="submission" date="2022-10" db="EMBL/GenBank/DDBJ databases">
        <title>Tapping the CABI collections for fungal endophytes: first genome assemblies for Collariella, Neodidymelliopsis, Ascochyta clinopodiicola, Didymella pomorum, Didymosphaeria variabile, Neocosmospora piperis and Neocucurbitaria cava.</title>
        <authorList>
            <person name="Hill R."/>
        </authorList>
    </citation>
    <scope>NUCLEOTIDE SEQUENCE</scope>
    <source>
        <strain evidence="7">IMI 356814</strain>
    </source>
</reference>
<dbReference type="PROSITE" id="PS00131">
    <property type="entry name" value="CARBOXYPEPT_SER_SER"/>
    <property type="match status" value="1"/>
</dbReference>
<dbReference type="Pfam" id="PF00450">
    <property type="entry name" value="Peptidase_S10"/>
    <property type="match status" value="1"/>
</dbReference>
<dbReference type="InterPro" id="IPR018202">
    <property type="entry name" value="Ser_caboxypep_ser_AS"/>
</dbReference>
<dbReference type="PRINTS" id="PR00724">
    <property type="entry name" value="CRBOXYPTASEC"/>
</dbReference>
<dbReference type="Proteomes" id="UP001140560">
    <property type="component" value="Unassembled WGS sequence"/>
</dbReference>
<keyword evidence="2 6" id="KW-0121">Carboxypeptidase</keyword>
<sequence>MIGLFQENGPCEFELGSHNTMPINNTFSFNNNVNMLYIDQPLEVGFSTGNGSVNSTDSAAPYVWNLLQAFYASFPDYQSRDFGIFTESYGGHYGAEFAQFIQHQNNMKVGEHIDLIALGINNGWHDSMIQEPAYVDYAYNNSYKPFISEAQHTRYHQYFEDYCLPDLLLCNQTGSDFDCTTADRACNAVVENPLYNYIDFNLYDIRKPTNDSEPPENYLKYLQDPDVQRAIGAKTQFVECSDEISRRFISTGDNSRSYLDELSEVVSSGITTLIWAGDADYLCNWYGGHDVANAVAYPGQSAFSTKSLEPYKVDGKEKGSFKTEGNLSFLRVYEAGHEVMYYRK</sequence>